<proteinExistence type="predicted"/>
<evidence type="ECO:0000313" key="3">
    <source>
        <dbReference type="Proteomes" id="UP001162483"/>
    </source>
</evidence>
<sequence>MKNSLGFPPKSIPDPYPSMQPGRSGKGWDERAPPPPSEPYQAHALNMGGCFGAGGLPPPQSTLSPC</sequence>
<keyword evidence="3" id="KW-1185">Reference proteome</keyword>
<dbReference type="Proteomes" id="UP001162483">
    <property type="component" value="Unassembled WGS sequence"/>
</dbReference>
<name>A0ABN9AYG3_9NEOB</name>
<dbReference type="EMBL" id="CATNWA010001536">
    <property type="protein sequence ID" value="CAI9540509.1"/>
    <property type="molecule type" value="Genomic_DNA"/>
</dbReference>
<evidence type="ECO:0000313" key="2">
    <source>
        <dbReference type="EMBL" id="CAI9540509.1"/>
    </source>
</evidence>
<feature type="region of interest" description="Disordered" evidence="1">
    <location>
        <begin position="1"/>
        <end position="44"/>
    </location>
</feature>
<reference evidence="2" key="1">
    <citation type="submission" date="2023-05" db="EMBL/GenBank/DDBJ databases">
        <authorList>
            <person name="Stuckert A."/>
        </authorList>
    </citation>
    <scope>NUCLEOTIDE SEQUENCE</scope>
</reference>
<accession>A0ABN9AYG3</accession>
<protein>
    <submittedName>
        <fullName evidence="2">Uncharacterized protein</fullName>
    </submittedName>
</protein>
<comment type="caution">
    <text evidence="2">The sequence shown here is derived from an EMBL/GenBank/DDBJ whole genome shotgun (WGS) entry which is preliminary data.</text>
</comment>
<organism evidence="2 3">
    <name type="scientific">Staurois parvus</name>
    <dbReference type="NCBI Taxonomy" id="386267"/>
    <lineage>
        <taxon>Eukaryota</taxon>
        <taxon>Metazoa</taxon>
        <taxon>Chordata</taxon>
        <taxon>Craniata</taxon>
        <taxon>Vertebrata</taxon>
        <taxon>Euteleostomi</taxon>
        <taxon>Amphibia</taxon>
        <taxon>Batrachia</taxon>
        <taxon>Anura</taxon>
        <taxon>Neobatrachia</taxon>
        <taxon>Ranoidea</taxon>
        <taxon>Ranidae</taxon>
        <taxon>Staurois</taxon>
    </lineage>
</organism>
<gene>
    <name evidence="2" type="ORF">SPARVUS_LOCUS1758875</name>
</gene>
<evidence type="ECO:0000256" key="1">
    <source>
        <dbReference type="SAM" id="MobiDB-lite"/>
    </source>
</evidence>